<feature type="domain" description="Chromosome segregation protein Spc25 C-terminal" evidence="11">
    <location>
        <begin position="207"/>
        <end position="275"/>
    </location>
</feature>
<dbReference type="Gramene" id="HORVU.MOREX.r3.1HG0004890.1">
    <property type="protein sequence ID" value="HORVU.MOREX.r3.1HG0004890.1"/>
    <property type="gene ID" value="HORVU.MOREX.r3.1HG0004890"/>
</dbReference>
<dbReference type="KEGG" id="hvg:123441872"/>
<keyword evidence="9" id="KW-0995">Kinetochore</keyword>
<evidence type="ECO:0000256" key="7">
    <source>
        <dbReference type="ARBA" id="ARBA00023306"/>
    </source>
</evidence>
<evidence type="ECO:0000256" key="4">
    <source>
        <dbReference type="ARBA" id="ARBA00022618"/>
    </source>
</evidence>
<name>M0YFH5_HORVV</name>
<protein>
    <recommendedName>
        <fullName evidence="9">Kinetochore protein SPC25</fullName>
    </recommendedName>
</protein>
<keyword evidence="6" id="KW-0175">Coiled coil</keyword>
<keyword evidence="8 9" id="KW-0137">Centromere</keyword>
<dbReference type="InterPro" id="IPR013255">
    <property type="entry name" value="Spc25_C"/>
</dbReference>
<dbReference type="InterPro" id="IPR045143">
    <property type="entry name" value="Spc25"/>
</dbReference>
<dbReference type="PANTHER" id="PTHR14281:SF1">
    <property type="entry name" value="KINETOCHORE PROTEIN SPC25"/>
    <property type="match status" value="1"/>
</dbReference>
<comment type="subcellular location">
    <subcellularLocation>
        <location evidence="1">Chromosome</location>
        <location evidence="1">Centromere</location>
    </subcellularLocation>
    <subcellularLocation>
        <location evidence="9">Nucleus</location>
    </subcellularLocation>
    <subcellularLocation>
        <location evidence="9">Chromosome</location>
        <location evidence="9">Centromere</location>
        <location evidence="9">Kinetochore</location>
    </subcellularLocation>
</comment>
<accession>M0YFH5</accession>
<dbReference type="Gene3D" id="3.30.457.50">
    <property type="entry name" value="Chromosome segregation protein Spc25"/>
    <property type="match status" value="1"/>
</dbReference>
<keyword evidence="7 9" id="KW-0131">Cell cycle</keyword>
<keyword evidence="5 9" id="KW-0498">Mitosis</keyword>
<feature type="compositionally biased region" description="Low complexity" evidence="10">
    <location>
        <begin position="332"/>
        <end position="346"/>
    </location>
</feature>
<evidence type="ECO:0000313" key="12">
    <source>
        <dbReference type="EnsemblPlants" id="HORVU.MOREX.r3.1HG0004890.1"/>
    </source>
</evidence>
<dbReference type="eggNOG" id="KOG4657">
    <property type="taxonomic scope" value="Eukaryota"/>
</dbReference>
<dbReference type="ExpressionAtlas" id="M0YFH5">
    <property type="expression patterns" value="baseline"/>
</dbReference>
<dbReference type="PANTHER" id="PTHR14281">
    <property type="entry name" value="KINETOCHORE PROTEIN SPC25-RELATED"/>
    <property type="match status" value="1"/>
</dbReference>
<gene>
    <name evidence="12" type="primary">LOC123441872</name>
</gene>
<reference evidence="13" key="1">
    <citation type="journal article" date="2012" name="Nature">
        <title>A physical, genetic and functional sequence assembly of the barley genome.</title>
        <authorList>
            <consortium name="The International Barley Genome Sequencing Consortium"/>
            <person name="Mayer K.F."/>
            <person name="Waugh R."/>
            <person name="Brown J.W."/>
            <person name="Schulman A."/>
            <person name="Langridge P."/>
            <person name="Platzer M."/>
            <person name="Fincher G.B."/>
            <person name="Muehlbauer G.J."/>
            <person name="Sato K."/>
            <person name="Close T.J."/>
            <person name="Wise R.P."/>
            <person name="Stein N."/>
        </authorList>
    </citation>
    <scope>NUCLEOTIDE SEQUENCE [LARGE SCALE GENOMIC DNA]</scope>
    <source>
        <strain evidence="13">cv. Morex</strain>
    </source>
</reference>
<dbReference type="OMA" id="FTNINAN"/>
<comment type="function">
    <text evidence="9">Acts as a component of the essential kinetochore-associated NDC80 complex, which is required for chromosome segregation and spindle checkpoint activity.</text>
</comment>
<evidence type="ECO:0000256" key="9">
    <source>
        <dbReference type="RuleBase" id="RU367150"/>
    </source>
</evidence>
<dbReference type="GO" id="GO:0007059">
    <property type="term" value="P:chromosome segregation"/>
    <property type="evidence" value="ECO:0000318"/>
    <property type="project" value="GO_Central"/>
</dbReference>
<evidence type="ECO:0000256" key="8">
    <source>
        <dbReference type="ARBA" id="ARBA00023328"/>
    </source>
</evidence>
<comment type="subunit">
    <text evidence="9">Component of the NDC80 complex.</text>
</comment>
<dbReference type="RefSeq" id="XP_044974017.1">
    <property type="nucleotide sequence ID" value="XM_045118082.1"/>
</dbReference>
<evidence type="ECO:0000256" key="10">
    <source>
        <dbReference type="SAM" id="MobiDB-lite"/>
    </source>
</evidence>
<dbReference type="GO" id="GO:0005634">
    <property type="term" value="C:nucleus"/>
    <property type="evidence" value="ECO:0007669"/>
    <property type="project" value="UniProtKB-SubCell"/>
</dbReference>
<evidence type="ECO:0000256" key="5">
    <source>
        <dbReference type="ARBA" id="ARBA00022776"/>
    </source>
</evidence>
<dbReference type="PaxDb" id="4513-MLOC_68779.1"/>
<dbReference type="SMR" id="M0YFH5"/>
<feature type="compositionally biased region" description="Basic and acidic residues" evidence="10">
    <location>
        <begin position="306"/>
        <end position="317"/>
    </location>
</feature>
<dbReference type="OrthoDB" id="6353017at2759"/>
<comment type="similarity">
    <text evidence="2 9">Belongs to the SPC25 family.</text>
</comment>
<keyword evidence="4 9" id="KW-0132">Cell division</keyword>
<evidence type="ECO:0000256" key="6">
    <source>
        <dbReference type="ARBA" id="ARBA00023054"/>
    </source>
</evidence>
<evidence type="ECO:0000259" key="11">
    <source>
        <dbReference type="Pfam" id="PF08234"/>
    </source>
</evidence>
<evidence type="ECO:0000256" key="3">
    <source>
        <dbReference type="ARBA" id="ARBA00022454"/>
    </source>
</evidence>
<dbReference type="FunFam" id="3.30.457.50:FF:000001">
    <property type="entry name" value="Probable kinetochore protein spc25"/>
    <property type="match status" value="1"/>
</dbReference>
<reference evidence="12" key="2">
    <citation type="submission" date="2020-10" db="EMBL/GenBank/DDBJ databases">
        <authorList>
            <person name="Scholz U."/>
            <person name="Mascher M."/>
            <person name="Fiebig A."/>
        </authorList>
    </citation>
    <scope>NUCLEOTIDE SEQUENCE [LARGE SCALE GENOMIC DNA]</scope>
    <source>
        <strain evidence="12">cv. Morex</strain>
    </source>
</reference>
<keyword evidence="13" id="KW-1185">Reference proteome</keyword>
<evidence type="ECO:0000256" key="2">
    <source>
        <dbReference type="ARBA" id="ARBA00006379"/>
    </source>
</evidence>
<dbReference type="CDD" id="cd23784">
    <property type="entry name" value="RWD_Spc25"/>
    <property type="match status" value="1"/>
</dbReference>
<sequence>MAEDMEARRAACERRLDAFGDRIAALQSSIRASARQELEAGPEHPRPSMAEDMEAQRAALERRFAASRDRFASFKSSITRSGAHQVLSRVEDLAFIRVAEDLAGLKKKLLGLESDLGQALSLNFRRQLECERLRESISAEDAEREQLIGQLTDQVDRRGRCATVISNALEAVQALETKADEDDTWRTDIQKALRWYQEFLGFQVITGGEGLKFVFDKVDLQSPEKEFSVSLKIDNDRYILLQCSPAVEDSEELMKDLNLSNNLAKFARIIRQRFQAAALAGDLPASPTVCSDASALPISSPVIKSVDSRSKNDRDRSNPQSKNMKPLLPAKRQASALSAASPSSVRRSPRFVGKDVVQNLSRSHQHKTGR</sequence>
<dbReference type="EnsemblPlants" id="HORVU.MOREX.r3.1HG0004890.1">
    <property type="protein sequence ID" value="HORVU.MOREX.r3.1HG0004890.1"/>
    <property type="gene ID" value="HORVU.MOREX.r3.1HG0004890"/>
</dbReference>
<keyword evidence="3 9" id="KW-0158">Chromosome</keyword>
<reference evidence="12" key="3">
    <citation type="submission" date="2022-01" db="UniProtKB">
        <authorList>
            <consortium name="EnsemblPlants"/>
        </authorList>
    </citation>
    <scope>IDENTIFICATION</scope>
    <source>
        <strain evidence="12">subsp. vulgare</strain>
    </source>
</reference>
<dbReference type="GO" id="GO:0031262">
    <property type="term" value="C:Ndc80 complex"/>
    <property type="evidence" value="ECO:0000318"/>
    <property type="project" value="GO_Central"/>
</dbReference>
<dbReference type="Proteomes" id="UP000011116">
    <property type="component" value="Chromosome 1H"/>
</dbReference>
<evidence type="ECO:0000256" key="1">
    <source>
        <dbReference type="ARBA" id="ARBA00004584"/>
    </source>
</evidence>
<proteinExistence type="inferred from homology"/>
<dbReference type="GO" id="GO:0051301">
    <property type="term" value="P:cell division"/>
    <property type="evidence" value="ECO:0007669"/>
    <property type="project" value="UniProtKB-UniRule"/>
</dbReference>
<organism evidence="12 13">
    <name type="scientific">Hordeum vulgare subsp. vulgare</name>
    <name type="common">Domesticated barley</name>
    <dbReference type="NCBI Taxonomy" id="112509"/>
    <lineage>
        <taxon>Eukaryota</taxon>
        <taxon>Viridiplantae</taxon>
        <taxon>Streptophyta</taxon>
        <taxon>Embryophyta</taxon>
        <taxon>Tracheophyta</taxon>
        <taxon>Spermatophyta</taxon>
        <taxon>Magnoliopsida</taxon>
        <taxon>Liliopsida</taxon>
        <taxon>Poales</taxon>
        <taxon>Poaceae</taxon>
        <taxon>BOP clade</taxon>
        <taxon>Pooideae</taxon>
        <taxon>Triticodae</taxon>
        <taxon>Triticeae</taxon>
        <taxon>Hordeinae</taxon>
        <taxon>Hordeum</taxon>
    </lineage>
</organism>
<evidence type="ECO:0000313" key="13">
    <source>
        <dbReference type="Proteomes" id="UP000011116"/>
    </source>
</evidence>
<dbReference type="AlphaFoldDB" id="M0YFH5"/>
<dbReference type="Pfam" id="PF08234">
    <property type="entry name" value="Spindle_Spc25"/>
    <property type="match status" value="1"/>
</dbReference>
<keyword evidence="9" id="KW-0539">Nucleus</keyword>
<feature type="region of interest" description="Disordered" evidence="10">
    <location>
        <begin position="302"/>
        <end position="370"/>
    </location>
</feature>
<dbReference type="GeneID" id="123441872"/>